<reference evidence="2 3" key="1">
    <citation type="journal article" date="2013" name="Appl. Environ. Microbiol.">
        <title>The genome of the alga-associated marine flavobacterium Formosa agariphila KMM 3901T reveals a broad potential for degradation of algal polysaccharides.</title>
        <authorList>
            <person name="Mann A.J."/>
            <person name="Hahnke R.L."/>
            <person name="Huang S."/>
            <person name="Werner J."/>
            <person name="Xing P."/>
            <person name="Barbeyron T."/>
            <person name="Huettel B."/>
            <person name="Stueber K."/>
            <person name="Reinhardt R."/>
            <person name="Harder J."/>
            <person name="Gloeckner F.O."/>
            <person name="Amann R.I."/>
            <person name="Teeling H."/>
        </authorList>
    </citation>
    <scope>NUCLEOTIDE SEQUENCE [LARGE SCALE GENOMIC DNA]</scope>
    <source>
        <strain evidence="3">DSM 15362 / KCTC 12365 / LMG 23005 / KMM 3901</strain>
    </source>
</reference>
<protein>
    <recommendedName>
        <fullName evidence="1">DUF6876 domain-containing protein</fullName>
    </recommendedName>
</protein>
<dbReference type="InterPro" id="IPR049241">
    <property type="entry name" value="DUF6876"/>
</dbReference>
<dbReference type="AlphaFoldDB" id="T2KLY4"/>
<gene>
    <name evidence="2" type="ORF">BN863_21800</name>
</gene>
<evidence type="ECO:0000313" key="2">
    <source>
        <dbReference type="EMBL" id="CDF79892.1"/>
    </source>
</evidence>
<dbReference type="Proteomes" id="UP000016160">
    <property type="component" value="Chromosome"/>
</dbReference>
<organism evidence="2 3">
    <name type="scientific">Formosa agariphila (strain DSM 15362 / KCTC 12365 / LMG 23005 / KMM 3901 / M-2Alg 35-1)</name>
    <dbReference type="NCBI Taxonomy" id="1347342"/>
    <lineage>
        <taxon>Bacteria</taxon>
        <taxon>Pseudomonadati</taxon>
        <taxon>Bacteroidota</taxon>
        <taxon>Flavobacteriia</taxon>
        <taxon>Flavobacteriales</taxon>
        <taxon>Flavobacteriaceae</taxon>
        <taxon>Formosa</taxon>
    </lineage>
</organism>
<evidence type="ECO:0000313" key="3">
    <source>
        <dbReference type="Proteomes" id="UP000016160"/>
    </source>
</evidence>
<dbReference type="STRING" id="1347342.BN863_21800"/>
<keyword evidence="3" id="KW-1185">Reference proteome</keyword>
<accession>T2KLY4</accession>
<name>T2KLY4_FORAG</name>
<proteinExistence type="predicted"/>
<dbReference type="EMBL" id="HG315671">
    <property type="protein sequence ID" value="CDF79892.1"/>
    <property type="molecule type" value="Genomic_DNA"/>
</dbReference>
<dbReference type="HOGENOM" id="CLU_1979027_0_0_10"/>
<evidence type="ECO:0000259" key="1">
    <source>
        <dbReference type="Pfam" id="PF21781"/>
    </source>
</evidence>
<dbReference type="eggNOG" id="ENOG5032ZB4">
    <property type="taxonomic scope" value="Bacteria"/>
</dbReference>
<dbReference type="Pfam" id="PF21781">
    <property type="entry name" value="DUF6876"/>
    <property type="match status" value="1"/>
</dbReference>
<sequence>MINTRYTEGIQYLAEHGQCHWLITDASIIGKQLMKKSYFITIDFKRLSGADQKQKGYEAEIIYTDGNDTVLDMQTYRVTDFPLQKIRLYFIDNMLMLPVEY</sequence>
<feature type="domain" description="DUF6876" evidence="1">
    <location>
        <begin position="4"/>
        <end position="101"/>
    </location>
</feature>
<dbReference type="PATRIC" id="fig|1347342.6.peg.2187"/>